<dbReference type="SUPFAM" id="SSF110581">
    <property type="entry name" value="Indigoidine synthase A-like"/>
    <property type="match status" value="1"/>
</dbReference>
<evidence type="ECO:0008006" key="9">
    <source>
        <dbReference type="Google" id="ProtNLM"/>
    </source>
</evidence>
<gene>
    <name evidence="7" type="ORF">CGOC_LOCUS51</name>
</gene>
<evidence type="ECO:0000313" key="7">
    <source>
        <dbReference type="EMBL" id="VDK40615.1"/>
    </source>
</evidence>
<evidence type="ECO:0000256" key="3">
    <source>
        <dbReference type="ARBA" id="ARBA00023211"/>
    </source>
</evidence>
<dbReference type="Proteomes" id="UP000271889">
    <property type="component" value="Unassembled WGS sequence"/>
</dbReference>
<dbReference type="GO" id="GO:0005737">
    <property type="term" value="C:cytoplasm"/>
    <property type="evidence" value="ECO:0007669"/>
    <property type="project" value="TreeGrafter"/>
</dbReference>
<keyword evidence="4" id="KW-0456">Lyase</keyword>
<keyword evidence="3" id="KW-0464">Manganese</keyword>
<reference evidence="7 8" key="1">
    <citation type="submission" date="2018-11" db="EMBL/GenBank/DDBJ databases">
        <authorList>
            <consortium name="Pathogen Informatics"/>
        </authorList>
    </citation>
    <scope>NUCLEOTIDE SEQUENCE [LARGE SCALE GENOMIC DNA]</scope>
</reference>
<name>A0A3P6QJT7_CYLGO</name>
<dbReference type="GO" id="GO:0016798">
    <property type="term" value="F:hydrolase activity, acting on glycosyl bonds"/>
    <property type="evidence" value="ECO:0007669"/>
    <property type="project" value="UniProtKB-KW"/>
</dbReference>
<evidence type="ECO:0000313" key="8">
    <source>
        <dbReference type="Proteomes" id="UP000271889"/>
    </source>
</evidence>
<dbReference type="OrthoDB" id="198885at2759"/>
<dbReference type="EMBL" id="UYRV01000038">
    <property type="protein sequence ID" value="VDK40615.1"/>
    <property type="molecule type" value="Genomic_DNA"/>
</dbReference>
<dbReference type="PANTHER" id="PTHR42909:SF1">
    <property type="entry name" value="CARBOHYDRATE KINASE PFKB DOMAIN-CONTAINING PROTEIN"/>
    <property type="match status" value="1"/>
</dbReference>
<dbReference type="Pfam" id="PF04227">
    <property type="entry name" value="Indigoidine_A"/>
    <property type="match status" value="1"/>
</dbReference>
<evidence type="ECO:0000256" key="1">
    <source>
        <dbReference type="ARBA" id="ARBA00022723"/>
    </source>
</evidence>
<protein>
    <recommendedName>
        <fullName evidence="9">Pseudouridine-5'-phosphate glycosidase</fullName>
    </recommendedName>
</protein>
<dbReference type="Gene3D" id="3.40.1790.10">
    <property type="entry name" value="Indigoidine synthase domain"/>
    <property type="match status" value="1"/>
</dbReference>
<evidence type="ECO:0000256" key="6">
    <source>
        <dbReference type="SAM" id="MobiDB-lite"/>
    </source>
</evidence>
<organism evidence="7 8">
    <name type="scientific">Cylicostephanus goldi</name>
    <name type="common">Nematode worm</name>
    <dbReference type="NCBI Taxonomy" id="71465"/>
    <lineage>
        <taxon>Eukaryota</taxon>
        <taxon>Metazoa</taxon>
        <taxon>Ecdysozoa</taxon>
        <taxon>Nematoda</taxon>
        <taxon>Chromadorea</taxon>
        <taxon>Rhabditida</taxon>
        <taxon>Rhabditina</taxon>
        <taxon>Rhabditomorpha</taxon>
        <taxon>Strongyloidea</taxon>
        <taxon>Strongylidae</taxon>
        <taxon>Cylicostephanus</taxon>
    </lineage>
</organism>
<keyword evidence="8" id="KW-1185">Reference proteome</keyword>
<proteinExistence type="inferred from homology"/>
<dbReference type="GO" id="GO:0046872">
    <property type="term" value="F:metal ion binding"/>
    <property type="evidence" value="ECO:0007669"/>
    <property type="project" value="UniProtKB-KW"/>
</dbReference>
<evidence type="ECO:0000256" key="2">
    <source>
        <dbReference type="ARBA" id="ARBA00022801"/>
    </source>
</evidence>
<feature type="compositionally biased region" description="Polar residues" evidence="6">
    <location>
        <begin position="322"/>
        <end position="335"/>
    </location>
</feature>
<feature type="region of interest" description="Disordered" evidence="6">
    <location>
        <begin position="322"/>
        <end position="343"/>
    </location>
</feature>
<dbReference type="GO" id="GO:0004730">
    <property type="term" value="F:pseudouridylate synthase activity"/>
    <property type="evidence" value="ECO:0007669"/>
    <property type="project" value="InterPro"/>
</dbReference>
<keyword evidence="1" id="KW-0479">Metal-binding</keyword>
<dbReference type="AlphaFoldDB" id="A0A3P6QJT7"/>
<evidence type="ECO:0000256" key="5">
    <source>
        <dbReference type="ARBA" id="ARBA00023295"/>
    </source>
</evidence>
<dbReference type="InterPro" id="IPR007342">
    <property type="entry name" value="PsuG"/>
</dbReference>
<accession>A0A3P6QJT7</accession>
<evidence type="ECO:0000256" key="4">
    <source>
        <dbReference type="ARBA" id="ARBA00023239"/>
    </source>
</evidence>
<dbReference type="InterPro" id="IPR022830">
    <property type="entry name" value="Indigdn_synthA-like"/>
</dbReference>
<keyword evidence="5" id="KW-0326">Glycosidase</keyword>
<dbReference type="HAMAP" id="MF_01876">
    <property type="entry name" value="PsiMP_glycosidase"/>
    <property type="match status" value="1"/>
</dbReference>
<keyword evidence="2" id="KW-0378">Hydrolase</keyword>
<sequence>MYKLSLICRRLHSLPRNFIISPNVKAALAAKKGVVALESTVITHGLPYPQNLETAKSLEEVVRSGGCEPATIALLDGNVHVGLTNAELSRVADSMESIKVSRRDIPFALNKGVVGGTTVAATMYLAHMAGIEVFATGGVGGVHRGAEQTFDISADLIELSKTPVTVVCAGVKSILDIPKTIEFLETHSVNCIVYGPRNVFPGFFTQETTRKGQFNTMDLEEVAQIIETSKAFGLSAGTLLACPIPSEFQANGNVIEEAVQKALKEASEKGIQSKDVTPFILAYVNQLTSGASMKTNIALLKNNAKIAAQLASILAKSRKNSGQIKVKSTSENNKAPRQRPKIV</sequence>
<dbReference type="PANTHER" id="PTHR42909">
    <property type="entry name" value="ZGC:136858"/>
    <property type="match status" value="1"/>
</dbReference>